<keyword evidence="11" id="KW-1185">Reference proteome</keyword>
<evidence type="ECO:0000256" key="2">
    <source>
        <dbReference type="ARBA" id="ARBA00022527"/>
    </source>
</evidence>
<reference evidence="10 11" key="1">
    <citation type="submission" date="2016-10" db="EMBL/GenBank/DDBJ databases">
        <authorList>
            <person name="Varghese N."/>
            <person name="Submissions S."/>
        </authorList>
    </citation>
    <scope>NUCLEOTIDE SEQUENCE [LARGE SCALE GENOMIC DNA]</scope>
    <source>
        <strain evidence="10 11">WCP15</strain>
    </source>
</reference>
<keyword evidence="8" id="KW-0472">Membrane</keyword>
<dbReference type="EMBL" id="FNWT01000003">
    <property type="protein sequence ID" value="SEH48945.1"/>
    <property type="molecule type" value="Genomic_DNA"/>
</dbReference>
<dbReference type="InterPro" id="IPR000719">
    <property type="entry name" value="Prot_kinase_dom"/>
</dbReference>
<dbReference type="SUPFAM" id="SSF56112">
    <property type="entry name" value="Protein kinase-like (PK-like)"/>
    <property type="match status" value="1"/>
</dbReference>
<organism evidence="10 11">
    <name type="scientific">Parafannyhessea umbonata</name>
    <dbReference type="NCBI Taxonomy" id="604330"/>
    <lineage>
        <taxon>Bacteria</taxon>
        <taxon>Bacillati</taxon>
        <taxon>Actinomycetota</taxon>
        <taxon>Coriobacteriia</taxon>
        <taxon>Coriobacteriales</taxon>
        <taxon>Atopobiaceae</taxon>
        <taxon>Parafannyhessea</taxon>
    </lineage>
</organism>
<evidence type="ECO:0000313" key="11">
    <source>
        <dbReference type="Proteomes" id="UP000199135"/>
    </source>
</evidence>
<keyword evidence="3" id="KW-0808">Transferase</keyword>
<evidence type="ECO:0000256" key="8">
    <source>
        <dbReference type="SAM" id="Phobius"/>
    </source>
</evidence>
<evidence type="ECO:0000256" key="3">
    <source>
        <dbReference type="ARBA" id="ARBA00022679"/>
    </source>
</evidence>
<dbReference type="PANTHER" id="PTHR43289">
    <property type="entry name" value="MITOGEN-ACTIVATED PROTEIN KINASE KINASE KINASE 20-RELATED"/>
    <property type="match status" value="1"/>
</dbReference>
<dbReference type="RefSeq" id="WP_180363882.1">
    <property type="nucleotide sequence ID" value="NZ_FNWT01000003.1"/>
</dbReference>
<protein>
    <recommendedName>
        <fullName evidence="1">non-specific serine/threonine protein kinase</fullName>
        <ecNumber evidence="1">2.7.11.1</ecNumber>
    </recommendedName>
</protein>
<evidence type="ECO:0000256" key="6">
    <source>
        <dbReference type="ARBA" id="ARBA00022840"/>
    </source>
</evidence>
<keyword evidence="8" id="KW-1133">Transmembrane helix</keyword>
<accession>A0A1H6IHR8</accession>
<dbReference type="PANTHER" id="PTHR43289:SF6">
    <property type="entry name" value="SERINE_THREONINE-PROTEIN KINASE NEKL-3"/>
    <property type="match status" value="1"/>
</dbReference>
<feature type="region of interest" description="Disordered" evidence="7">
    <location>
        <begin position="265"/>
        <end position="297"/>
    </location>
</feature>
<name>A0A1H6IHR8_9ACTN</name>
<feature type="transmembrane region" description="Helical" evidence="8">
    <location>
        <begin position="367"/>
        <end position="389"/>
    </location>
</feature>
<evidence type="ECO:0000259" key="9">
    <source>
        <dbReference type="PROSITE" id="PS50011"/>
    </source>
</evidence>
<keyword evidence="8" id="KW-0812">Transmembrane</keyword>
<dbReference type="PROSITE" id="PS50011">
    <property type="entry name" value="PROTEIN_KINASE_DOM"/>
    <property type="match status" value="1"/>
</dbReference>
<dbReference type="Gene3D" id="1.10.510.10">
    <property type="entry name" value="Transferase(Phosphotransferase) domain 1"/>
    <property type="match status" value="1"/>
</dbReference>
<keyword evidence="5 10" id="KW-0418">Kinase</keyword>
<keyword evidence="6" id="KW-0067">ATP-binding</keyword>
<feature type="transmembrane region" description="Helical" evidence="8">
    <location>
        <begin position="409"/>
        <end position="431"/>
    </location>
</feature>
<dbReference type="SMART" id="SM00220">
    <property type="entry name" value="S_TKc"/>
    <property type="match status" value="1"/>
</dbReference>
<dbReference type="PROSITE" id="PS00109">
    <property type="entry name" value="PROTEIN_KINASE_TYR"/>
    <property type="match status" value="1"/>
</dbReference>
<dbReference type="Pfam" id="PF00069">
    <property type="entry name" value="Pkinase"/>
    <property type="match status" value="1"/>
</dbReference>
<dbReference type="Proteomes" id="UP000199135">
    <property type="component" value="Unassembled WGS sequence"/>
</dbReference>
<feature type="domain" description="Protein kinase" evidence="9">
    <location>
        <begin position="16"/>
        <end position="285"/>
    </location>
</feature>
<keyword evidence="4" id="KW-0547">Nucleotide-binding</keyword>
<sequence>MTDEELLATLDADDSYTVLNVLAHGEAGETQLVCLPDSTLRCLGSGLPVVVADKLLVRKYIRSELENRGVWEAVAALDDPRLPRVRQIYELPDRLAVVYDYVPGETLRERIKRAGAMGPREVADVLAELCQVLSRLHGIGLVHRDVTPGNVVLASDGVHLIDMGIARKKVSGATRDTMQLGTWGFASPEQYGFGQTDARSDVYSLGRLLGYLLSATEPSDPSFDQRVREATGGASALLKVFETACALAPDDRFQSAEKFSRALRKALPPQPKRGASRGGTEHFSAAGKRAHDRNHADARRGLARSARDYLVETPRAFAAAAASTHGWRRLVLVMVLLVAVFECLLFVGSGVMLIVSPKEATDPASGILSFLAAAYFVYAVVMEPTLCALGWGPYDGGGRARVLGRREAYLLGLLAVAELALVFLSFFAGAVTR</sequence>
<evidence type="ECO:0000313" key="10">
    <source>
        <dbReference type="EMBL" id="SEH48945.1"/>
    </source>
</evidence>
<dbReference type="CDD" id="cd14014">
    <property type="entry name" value="STKc_PknB_like"/>
    <property type="match status" value="1"/>
</dbReference>
<comment type="caution">
    <text evidence="10">The sequence shown here is derived from an EMBL/GenBank/DDBJ whole genome shotgun (WGS) entry which is preliminary data.</text>
</comment>
<evidence type="ECO:0000256" key="4">
    <source>
        <dbReference type="ARBA" id="ARBA00022741"/>
    </source>
</evidence>
<dbReference type="InterPro" id="IPR011009">
    <property type="entry name" value="Kinase-like_dom_sf"/>
</dbReference>
<proteinExistence type="predicted"/>
<dbReference type="EC" id="2.7.11.1" evidence="1"/>
<evidence type="ECO:0000256" key="7">
    <source>
        <dbReference type="SAM" id="MobiDB-lite"/>
    </source>
</evidence>
<dbReference type="GO" id="GO:0016301">
    <property type="term" value="F:kinase activity"/>
    <property type="evidence" value="ECO:0007669"/>
    <property type="project" value="UniProtKB-KW"/>
</dbReference>
<feature type="transmembrane region" description="Helical" evidence="8">
    <location>
        <begin position="330"/>
        <end position="355"/>
    </location>
</feature>
<keyword evidence="2" id="KW-0723">Serine/threonine-protein kinase</keyword>
<evidence type="ECO:0000256" key="5">
    <source>
        <dbReference type="ARBA" id="ARBA00022777"/>
    </source>
</evidence>
<gene>
    <name evidence="10" type="ORF">SAMN05216447_103169</name>
</gene>
<dbReference type="InterPro" id="IPR008266">
    <property type="entry name" value="Tyr_kinase_AS"/>
</dbReference>
<evidence type="ECO:0000256" key="1">
    <source>
        <dbReference type="ARBA" id="ARBA00012513"/>
    </source>
</evidence>